<feature type="domain" description="Integrase catalytic" evidence="1">
    <location>
        <begin position="102"/>
        <end position="266"/>
    </location>
</feature>
<dbReference type="PROSITE" id="PS50994">
    <property type="entry name" value="INTEGRASE"/>
    <property type="match status" value="1"/>
</dbReference>
<sequence length="278" mass="32535">MLATYLKDEHKLSLVVACNLVTLPRASYYRKKQHQSDDAEIISELKTLASKHKRWGCDKMVAYLKNKGKPWNHKRIRRVYIEMGLNISCKPKHHYVKNEPEYLFQPIYKNVCWSLDFMSDALLSGTKFRTMNLIDDYNRKALGIAIDFSMPAVFVTSKLDEWCKVHGYPEMLRTDNGPEFISSHFQEWAEGHGIQLRRIQPGKPAQNGYIERFNRTYRGDILDSNQFTSLQQVQKLSDDWIVEYNTIRPHQSLKNLSPDTFAEKREKQLEKISTKTEG</sequence>
<dbReference type="InterPro" id="IPR048020">
    <property type="entry name" value="Transpos_IS3"/>
</dbReference>
<dbReference type="Pfam" id="PF13276">
    <property type="entry name" value="HTH_21"/>
    <property type="match status" value="1"/>
</dbReference>
<dbReference type="SUPFAM" id="SSF53098">
    <property type="entry name" value="Ribonuclease H-like"/>
    <property type="match status" value="1"/>
</dbReference>
<dbReference type="Gene3D" id="3.30.420.10">
    <property type="entry name" value="Ribonuclease H-like superfamily/Ribonuclease H"/>
    <property type="match status" value="1"/>
</dbReference>
<organism evidence="2 3">
    <name type="scientific">Piscirickettsia salmonis</name>
    <dbReference type="NCBI Taxonomy" id="1238"/>
    <lineage>
        <taxon>Bacteria</taxon>
        <taxon>Pseudomonadati</taxon>
        <taxon>Pseudomonadota</taxon>
        <taxon>Gammaproteobacteria</taxon>
        <taxon>Thiotrichales</taxon>
        <taxon>Piscirickettsiaceae</taxon>
        <taxon>Piscirickettsia</taxon>
    </lineage>
</organism>
<geneLocation type="plasmid" evidence="2 3">
    <name>unnamed3</name>
</geneLocation>
<dbReference type="EMBL" id="CP038911">
    <property type="protein sequence ID" value="QGO07781.1"/>
    <property type="molecule type" value="Genomic_DNA"/>
</dbReference>
<gene>
    <name evidence="2" type="ORF">Psal009_03740</name>
</gene>
<evidence type="ECO:0000259" key="1">
    <source>
        <dbReference type="PROSITE" id="PS50994"/>
    </source>
</evidence>
<dbReference type="RefSeq" id="WP_155047317.1">
    <property type="nucleotide sequence ID" value="NZ_CP038896.1"/>
</dbReference>
<dbReference type="GO" id="GO:0003676">
    <property type="term" value="F:nucleic acid binding"/>
    <property type="evidence" value="ECO:0007669"/>
    <property type="project" value="InterPro"/>
</dbReference>
<dbReference type="InterPro" id="IPR036397">
    <property type="entry name" value="RNaseH_sf"/>
</dbReference>
<reference evidence="2 3" key="1">
    <citation type="submission" date="2019-04" db="EMBL/GenBank/DDBJ databases">
        <title>Complete genome sequencing of Piscirickettsia salmonis strain Psal-009.</title>
        <authorList>
            <person name="Schober I."/>
            <person name="Bunk B."/>
            <person name="Sproer C."/>
            <person name="Carril G.P."/>
            <person name="Riedel T."/>
            <person name="Flores-Herrera P.A."/>
            <person name="Nourdin-Galindo G."/>
            <person name="Marshall S.H."/>
            <person name="Overmann J."/>
        </authorList>
    </citation>
    <scope>NUCLEOTIDE SEQUENCE [LARGE SCALE GENOMIC DNA]</scope>
    <source>
        <strain evidence="2 3">Psal-009</strain>
        <plasmid evidence="2 3">unnamed3</plasmid>
    </source>
</reference>
<dbReference type="PANTHER" id="PTHR47515">
    <property type="entry name" value="LOW CALCIUM RESPONSE LOCUS PROTEIN T"/>
    <property type="match status" value="1"/>
</dbReference>
<keyword evidence="2" id="KW-0614">Plasmid</keyword>
<protein>
    <submittedName>
        <fullName evidence="2">Transposase OrfB</fullName>
    </submittedName>
</protein>
<accession>A0A9Q6PVQ7</accession>
<dbReference type="GO" id="GO:0015074">
    <property type="term" value="P:DNA integration"/>
    <property type="evidence" value="ECO:0007669"/>
    <property type="project" value="InterPro"/>
</dbReference>
<dbReference type="Pfam" id="PF13683">
    <property type="entry name" value="rve_3"/>
    <property type="match status" value="1"/>
</dbReference>
<dbReference type="AlphaFoldDB" id="A0A9Q6PVQ7"/>
<evidence type="ECO:0000313" key="2">
    <source>
        <dbReference type="EMBL" id="QGO07781.1"/>
    </source>
</evidence>
<dbReference type="InterPro" id="IPR025948">
    <property type="entry name" value="HTH-like_dom"/>
</dbReference>
<dbReference type="Proteomes" id="UP000422232">
    <property type="component" value="Plasmid unnamed3"/>
</dbReference>
<dbReference type="NCBIfam" id="NF033516">
    <property type="entry name" value="transpos_IS3"/>
    <property type="match status" value="1"/>
</dbReference>
<name>A0A9Q6PVQ7_PISSA</name>
<dbReference type="InterPro" id="IPR012337">
    <property type="entry name" value="RNaseH-like_sf"/>
</dbReference>
<dbReference type="InterPro" id="IPR001584">
    <property type="entry name" value="Integrase_cat-core"/>
</dbReference>
<evidence type="ECO:0000313" key="3">
    <source>
        <dbReference type="Proteomes" id="UP000422232"/>
    </source>
</evidence>
<dbReference type="PANTHER" id="PTHR47515:SF2">
    <property type="entry name" value="INTEGRASE CORE DOMAIN PROTEIN"/>
    <property type="match status" value="1"/>
</dbReference>
<keyword evidence="3" id="KW-1185">Reference proteome</keyword>
<proteinExistence type="predicted"/>